<reference evidence="2 3" key="1">
    <citation type="submission" date="2021-01" db="EMBL/GenBank/DDBJ databases">
        <title>Genomics of switchgrass bacterial isolates.</title>
        <authorList>
            <person name="Shade A."/>
        </authorList>
    </citation>
    <scope>NUCLEOTIDE SEQUENCE [LARGE SCALE GENOMIC DNA]</scope>
    <source>
        <strain evidence="2 3">PvP111</strain>
    </source>
</reference>
<name>A0ABS2KS80_9NOCA</name>
<dbReference type="InterPro" id="IPR003673">
    <property type="entry name" value="CoA-Trfase_fam_III"/>
</dbReference>
<organism evidence="2 3">
    <name type="scientific">Rhodococcoides corynebacterioides</name>
    <dbReference type="NCBI Taxonomy" id="53972"/>
    <lineage>
        <taxon>Bacteria</taxon>
        <taxon>Bacillati</taxon>
        <taxon>Actinomycetota</taxon>
        <taxon>Actinomycetes</taxon>
        <taxon>Mycobacteriales</taxon>
        <taxon>Nocardiaceae</taxon>
        <taxon>Rhodococcoides</taxon>
    </lineage>
</organism>
<feature type="region of interest" description="Disordered" evidence="1">
    <location>
        <begin position="179"/>
        <end position="201"/>
    </location>
</feature>
<feature type="region of interest" description="Disordered" evidence="1">
    <location>
        <begin position="453"/>
        <end position="474"/>
    </location>
</feature>
<evidence type="ECO:0000313" key="3">
    <source>
        <dbReference type="Proteomes" id="UP000703038"/>
    </source>
</evidence>
<dbReference type="PANTHER" id="PTHR48228">
    <property type="entry name" value="SUCCINYL-COA--D-CITRAMALATE COA-TRANSFERASE"/>
    <property type="match status" value="1"/>
</dbReference>
<dbReference type="PANTHER" id="PTHR48228:SF4">
    <property type="entry name" value="BLR3030 PROTEIN"/>
    <property type="match status" value="1"/>
</dbReference>
<keyword evidence="3" id="KW-1185">Reference proteome</keyword>
<dbReference type="InterPro" id="IPR050509">
    <property type="entry name" value="CoA-transferase_III"/>
</dbReference>
<feature type="region of interest" description="Disordered" evidence="1">
    <location>
        <begin position="341"/>
        <end position="368"/>
    </location>
</feature>
<dbReference type="RefSeq" id="WP_204867468.1">
    <property type="nucleotide sequence ID" value="NZ_JAFBBK010000001.1"/>
</dbReference>
<evidence type="ECO:0000256" key="1">
    <source>
        <dbReference type="SAM" id="MobiDB-lite"/>
    </source>
</evidence>
<dbReference type="EMBL" id="JAFBBK010000001">
    <property type="protein sequence ID" value="MBM7414621.1"/>
    <property type="molecule type" value="Genomic_DNA"/>
</dbReference>
<dbReference type="Gene3D" id="3.40.50.10540">
    <property type="entry name" value="Crotonobetainyl-coa:carnitine coa-transferase, domain 1"/>
    <property type="match status" value="1"/>
</dbReference>
<feature type="compositionally biased region" description="Basic and acidic residues" evidence="1">
    <location>
        <begin position="455"/>
        <end position="474"/>
    </location>
</feature>
<dbReference type="Pfam" id="PF02515">
    <property type="entry name" value="CoA_transf_3"/>
    <property type="match status" value="1"/>
</dbReference>
<proteinExistence type="predicted"/>
<dbReference type="Proteomes" id="UP000703038">
    <property type="component" value="Unassembled WGS sequence"/>
</dbReference>
<comment type="caution">
    <text evidence="2">The sequence shown here is derived from an EMBL/GenBank/DDBJ whole genome shotgun (WGS) entry which is preliminary data.</text>
</comment>
<dbReference type="InterPro" id="IPR023606">
    <property type="entry name" value="CoA-Trfase_III_dom_1_sf"/>
</dbReference>
<accession>A0ABS2KS80</accession>
<dbReference type="SUPFAM" id="SSF89796">
    <property type="entry name" value="CoA-transferase family III (CaiB/BaiF)"/>
    <property type="match status" value="2"/>
</dbReference>
<sequence>MTDLLHRYQADLGLAQAADITVHPVSEGVLSSTLPVAALAVGAVAALGSAVDRFRVASGLAAPSPRVVVGDRVAASYAGDRLLRIDGRPVAGFAALSGFFRTADGWVRTHANYPHHRARLLSLLELADDADHTAVAAALLRHEALDVEGRAAELGALVVAVRTPDEWFGSAPGRFTRTGPIVSSTVRPDGLPSLPEPPTDPMRPLAGVRVVDLTRVIAGPVASRDLALLGASVLRVDSPLLPEIEAQHLDTGAGKFSTLLDVLVDDDDERLTALMSSVDVVVGGYRPGSYIDDHLRAHRPSGAIIGTVSAWGGRGPWARRRGFDSLVQAASGIAHVCGGKAGGRSGDGGKAGGRSGDGGKAGGDGGKAGVPGALPVQALDHASGHLLAAGIVDALTQRLDGGIGRTVSVSLARTAAWLLDADGRVDGPADPVLPTDEHTVLHDDVRTARPALAEYDDHPFPARPWGRDEPRFPS</sequence>
<gene>
    <name evidence="2" type="ORF">JOE42_001354</name>
</gene>
<evidence type="ECO:0000313" key="2">
    <source>
        <dbReference type="EMBL" id="MBM7414621.1"/>
    </source>
</evidence>
<protein>
    <submittedName>
        <fullName evidence="2">Crotonobetainyl-CoA:carnitine CoA-transferase CaiB-like acyl-CoA transferase</fullName>
    </submittedName>
</protein>